<comment type="caution">
    <text evidence="1">The sequence shown here is derived from an EMBL/GenBank/DDBJ whole genome shotgun (WGS) entry which is preliminary data.</text>
</comment>
<protein>
    <submittedName>
        <fullName evidence="1">Uncharacterized protein</fullName>
    </submittedName>
</protein>
<name>X6LPA8_RETFI</name>
<evidence type="ECO:0000313" key="2">
    <source>
        <dbReference type="Proteomes" id="UP000023152"/>
    </source>
</evidence>
<dbReference type="Proteomes" id="UP000023152">
    <property type="component" value="Unassembled WGS sequence"/>
</dbReference>
<keyword evidence="2" id="KW-1185">Reference proteome</keyword>
<accession>X6LPA8</accession>
<dbReference type="OrthoDB" id="434814at2759"/>
<evidence type="ECO:0000313" key="1">
    <source>
        <dbReference type="EMBL" id="ETO03434.1"/>
    </source>
</evidence>
<gene>
    <name evidence="1" type="ORF">RFI_33973</name>
</gene>
<sequence length="76" mass="8782">MEKQLENAIHTLIDELKDEDINTRVLYAKSLGVISTNLTDEKLEGVFNALPKEQEWSYFDSYKKAASKQQQKLVVH</sequence>
<dbReference type="AlphaFoldDB" id="X6LPA8"/>
<feature type="non-terminal residue" evidence="1">
    <location>
        <position position="76"/>
    </location>
</feature>
<organism evidence="1 2">
    <name type="scientific">Reticulomyxa filosa</name>
    <dbReference type="NCBI Taxonomy" id="46433"/>
    <lineage>
        <taxon>Eukaryota</taxon>
        <taxon>Sar</taxon>
        <taxon>Rhizaria</taxon>
        <taxon>Retaria</taxon>
        <taxon>Foraminifera</taxon>
        <taxon>Monothalamids</taxon>
        <taxon>Reticulomyxidae</taxon>
        <taxon>Reticulomyxa</taxon>
    </lineage>
</organism>
<proteinExistence type="predicted"/>
<dbReference type="EMBL" id="ASPP01033317">
    <property type="protein sequence ID" value="ETO03434.1"/>
    <property type="molecule type" value="Genomic_DNA"/>
</dbReference>
<reference evidence="1 2" key="1">
    <citation type="journal article" date="2013" name="Curr. Biol.">
        <title>The Genome of the Foraminiferan Reticulomyxa filosa.</title>
        <authorList>
            <person name="Glockner G."/>
            <person name="Hulsmann N."/>
            <person name="Schleicher M."/>
            <person name="Noegel A.A."/>
            <person name="Eichinger L."/>
            <person name="Gallinger C."/>
            <person name="Pawlowski J."/>
            <person name="Sierra R."/>
            <person name="Euteneuer U."/>
            <person name="Pillet L."/>
            <person name="Moustafa A."/>
            <person name="Platzer M."/>
            <person name="Groth M."/>
            <person name="Szafranski K."/>
            <person name="Schliwa M."/>
        </authorList>
    </citation>
    <scope>NUCLEOTIDE SEQUENCE [LARGE SCALE GENOMIC DNA]</scope>
</reference>